<dbReference type="eggNOG" id="ENOG502S656">
    <property type="taxonomic scope" value="Eukaryota"/>
</dbReference>
<dbReference type="AlphaFoldDB" id="H2B078"/>
<dbReference type="FunCoup" id="H2B078">
    <property type="interactions" value="101"/>
</dbReference>
<feature type="coiled-coil region" evidence="3">
    <location>
        <begin position="310"/>
        <end position="362"/>
    </location>
</feature>
<evidence type="ECO:0000256" key="1">
    <source>
        <dbReference type="ARBA" id="ARBA00004496"/>
    </source>
</evidence>
<accession>H2B078</accession>
<name>H2B078_KAZAF</name>
<protein>
    <submittedName>
        <fullName evidence="4">Uncharacterized protein</fullName>
    </submittedName>
</protein>
<evidence type="ECO:0000313" key="4">
    <source>
        <dbReference type="EMBL" id="CCF60028.1"/>
    </source>
</evidence>
<dbReference type="KEGG" id="kaf:KAFR_0I02490"/>
<dbReference type="RefSeq" id="XP_003959163.1">
    <property type="nucleotide sequence ID" value="XM_003959114.1"/>
</dbReference>
<evidence type="ECO:0000313" key="5">
    <source>
        <dbReference type="Proteomes" id="UP000005220"/>
    </source>
</evidence>
<evidence type="ECO:0000256" key="2">
    <source>
        <dbReference type="ARBA" id="ARBA00022490"/>
    </source>
</evidence>
<dbReference type="Pfam" id="PF04912">
    <property type="entry name" value="Dynamitin"/>
    <property type="match status" value="1"/>
</dbReference>
<reference evidence="4 5" key="1">
    <citation type="journal article" date="2011" name="Proc. Natl. Acad. Sci. U.S.A.">
        <title>Evolutionary erosion of yeast sex chromosomes by mating-type switching accidents.</title>
        <authorList>
            <person name="Gordon J.L."/>
            <person name="Armisen D."/>
            <person name="Proux-Wera E."/>
            <person name="Oheigeartaigh S.S."/>
            <person name="Byrne K.P."/>
            <person name="Wolfe K.H."/>
        </authorList>
    </citation>
    <scope>NUCLEOTIDE SEQUENCE [LARGE SCALE GENOMIC DNA]</scope>
    <source>
        <strain evidence="5">ATCC 22294 / BCRC 22015 / CBS 2517 / CECT 1963 / NBRC 1671 / NRRL Y-8276</strain>
    </source>
</reference>
<dbReference type="GeneID" id="13883664"/>
<dbReference type="PANTHER" id="PTHR15346">
    <property type="entry name" value="DYNACTIN SUBUNIT"/>
    <property type="match status" value="1"/>
</dbReference>
<dbReference type="GO" id="GO:0005737">
    <property type="term" value="C:cytoplasm"/>
    <property type="evidence" value="ECO:0007669"/>
    <property type="project" value="UniProtKB-SubCell"/>
</dbReference>
<dbReference type="GO" id="GO:0005869">
    <property type="term" value="C:dynactin complex"/>
    <property type="evidence" value="ECO:0007669"/>
    <property type="project" value="InterPro"/>
</dbReference>
<dbReference type="OrthoDB" id="4065231at2759"/>
<dbReference type="InterPro" id="IPR028133">
    <property type="entry name" value="Dynamitin"/>
</dbReference>
<evidence type="ECO:0000256" key="3">
    <source>
        <dbReference type="SAM" id="Coils"/>
    </source>
</evidence>
<gene>
    <name evidence="4" type="primary">KAFR0I02490</name>
    <name evidence="4" type="ORF">KAFR_0I02490</name>
</gene>
<organism evidence="4 5">
    <name type="scientific">Kazachstania africana (strain ATCC 22294 / BCRC 22015 / CBS 2517 / CECT 1963 / NBRC 1671 / NRRL Y-8276)</name>
    <name type="common">Yeast</name>
    <name type="synonym">Kluyveromyces africanus</name>
    <dbReference type="NCBI Taxonomy" id="1071382"/>
    <lineage>
        <taxon>Eukaryota</taxon>
        <taxon>Fungi</taxon>
        <taxon>Dikarya</taxon>
        <taxon>Ascomycota</taxon>
        <taxon>Saccharomycotina</taxon>
        <taxon>Saccharomycetes</taxon>
        <taxon>Saccharomycetales</taxon>
        <taxon>Saccharomycetaceae</taxon>
        <taxon>Kazachstania</taxon>
    </lineage>
</organism>
<dbReference type="EMBL" id="HE650829">
    <property type="protein sequence ID" value="CCF60028.1"/>
    <property type="molecule type" value="Genomic_DNA"/>
</dbReference>
<dbReference type="InParanoid" id="H2B078"/>
<keyword evidence="2" id="KW-0963">Cytoplasm</keyword>
<sequence>MGVIELHENEDVDYNELLGVDEQGQQIFENNVDNRDLLGQYESNSSRHEHPSRGIVYDSVPSIENSRKAIESVLVLDTSVDSKQRVSGEAVSETLSRIRSELEALKVDETSIQEVTFLKELRDKLGEQYTTTLKELRGKFMATKELRNDEMIKLPEKIQLDFNDLQKILKLDARIRNIEERVGTNDWSPGNAKPIVTQLNELYRHLTILNDDKNGKTLSRFQRKLDEVSVKFEESLLNKKMGKEPTILDELNINLKREMTLDKEGLQMVTNLRSYESYLPNMVDRVRYIGDLNNNVVESLDRIRCIDSTIKDLQVQSNKWENTLKTMNEKLIAQEKNIDGNLKGIYSKIDELNMKLDKVLRE</sequence>
<dbReference type="STRING" id="1071382.H2B078"/>
<comment type="subcellular location">
    <subcellularLocation>
        <location evidence="1">Cytoplasm</location>
    </subcellularLocation>
</comment>
<keyword evidence="3" id="KW-0175">Coiled coil</keyword>
<keyword evidence="5" id="KW-1185">Reference proteome</keyword>
<dbReference type="HOGENOM" id="CLU_765181_0_0_1"/>
<proteinExistence type="predicted"/>
<dbReference type="Proteomes" id="UP000005220">
    <property type="component" value="Chromosome 9"/>
</dbReference>
<dbReference type="GO" id="GO:0007017">
    <property type="term" value="P:microtubule-based process"/>
    <property type="evidence" value="ECO:0007669"/>
    <property type="project" value="InterPro"/>
</dbReference>